<keyword evidence="2" id="KW-1185">Reference proteome</keyword>
<evidence type="ECO:0000313" key="1">
    <source>
        <dbReference type="EMBL" id="MDY0874005.1"/>
    </source>
</evidence>
<evidence type="ECO:0000313" key="2">
    <source>
        <dbReference type="Proteomes" id="UP001271769"/>
    </source>
</evidence>
<proteinExistence type="predicted"/>
<name>A0ABU5E326_9PROT</name>
<dbReference type="RefSeq" id="WP_320502472.1">
    <property type="nucleotide sequence ID" value="NZ_JAXCLX010000003.1"/>
</dbReference>
<comment type="caution">
    <text evidence="1">The sequence shown here is derived from an EMBL/GenBank/DDBJ whole genome shotgun (WGS) entry which is preliminary data.</text>
</comment>
<reference evidence="1 2" key="1">
    <citation type="journal article" date="2013" name="Antonie Van Leeuwenhoek">
        <title>Dongia rigui sp. nov., isolated from freshwater of a large wetland in Korea.</title>
        <authorList>
            <person name="Baik K.S."/>
            <person name="Hwang Y.M."/>
            <person name="Choi J.S."/>
            <person name="Kwon J."/>
            <person name="Seong C.N."/>
        </authorList>
    </citation>
    <scope>NUCLEOTIDE SEQUENCE [LARGE SCALE GENOMIC DNA]</scope>
    <source>
        <strain evidence="1 2">04SU4-P</strain>
    </source>
</reference>
<dbReference type="Proteomes" id="UP001271769">
    <property type="component" value="Unassembled WGS sequence"/>
</dbReference>
<evidence type="ECO:0008006" key="3">
    <source>
        <dbReference type="Google" id="ProtNLM"/>
    </source>
</evidence>
<sequence>MHSDGASGSIPFRHSLLAAAIALCLGSVDDAQAQTITGATCFADSGADRALCVTMIGAMREYIQLSGKLDSSCPLNDRDDLGVTYALMDWIRARPERKAESLGTLGKEGLVEIYPCARAAIDAS</sequence>
<gene>
    <name evidence="1" type="ORF">SMD31_18835</name>
</gene>
<protein>
    <recommendedName>
        <fullName evidence="3">Rap1a immunity protein domain-containing protein</fullName>
    </recommendedName>
</protein>
<accession>A0ABU5E326</accession>
<dbReference type="EMBL" id="JAXCLX010000003">
    <property type="protein sequence ID" value="MDY0874005.1"/>
    <property type="molecule type" value="Genomic_DNA"/>
</dbReference>
<organism evidence="1 2">
    <name type="scientific">Dongia rigui</name>
    <dbReference type="NCBI Taxonomy" id="940149"/>
    <lineage>
        <taxon>Bacteria</taxon>
        <taxon>Pseudomonadati</taxon>
        <taxon>Pseudomonadota</taxon>
        <taxon>Alphaproteobacteria</taxon>
        <taxon>Rhodospirillales</taxon>
        <taxon>Dongiaceae</taxon>
        <taxon>Dongia</taxon>
    </lineage>
</organism>